<dbReference type="GO" id="GO:0032259">
    <property type="term" value="P:methylation"/>
    <property type="evidence" value="ECO:0007669"/>
    <property type="project" value="UniProtKB-KW"/>
</dbReference>
<keyword evidence="5 10" id="KW-0808">Transferase</keyword>
<comment type="similarity">
    <text evidence="1 10">Belongs to the precorrin methyltransferase family.</text>
</comment>
<dbReference type="PROSITE" id="PS00839">
    <property type="entry name" value="SUMT_1"/>
    <property type="match status" value="1"/>
</dbReference>
<reference evidence="13 14" key="1">
    <citation type="submission" date="2019-04" db="EMBL/GenBank/DDBJ databases">
        <title>Azoarcus nasutitermitis sp. nov. isolated from termite nest.</title>
        <authorList>
            <person name="Lin S.-Y."/>
            <person name="Hameed A."/>
            <person name="Hsu Y.-H."/>
            <person name="Young C.-C."/>
        </authorList>
    </citation>
    <scope>NUCLEOTIDE SEQUENCE [LARGE SCALE GENOMIC DNA]</scope>
    <source>
        <strain evidence="13 14">CC-YHH838</strain>
    </source>
</reference>
<keyword evidence="14" id="KW-1185">Reference proteome</keyword>
<dbReference type="FunFam" id="3.30.950.10:FF:000001">
    <property type="entry name" value="Siroheme synthase"/>
    <property type="match status" value="1"/>
</dbReference>
<feature type="region of interest" description="Disordered" evidence="11">
    <location>
        <begin position="267"/>
        <end position="287"/>
    </location>
</feature>
<evidence type="ECO:0000256" key="2">
    <source>
        <dbReference type="ARBA" id="ARBA00012162"/>
    </source>
</evidence>
<dbReference type="UniPathway" id="UPA00262">
    <property type="reaction ID" value="UER00211"/>
</dbReference>
<evidence type="ECO:0000256" key="5">
    <source>
        <dbReference type="ARBA" id="ARBA00022679"/>
    </source>
</evidence>
<dbReference type="InterPro" id="IPR014777">
    <property type="entry name" value="4pyrrole_Mease_sub1"/>
</dbReference>
<dbReference type="InterPro" id="IPR000878">
    <property type="entry name" value="4pyrrol_Mease"/>
</dbReference>
<dbReference type="EMBL" id="SSOC01000006">
    <property type="protein sequence ID" value="THF63161.1"/>
    <property type="molecule type" value="Genomic_DNA"/>
</dbReference>
<dbReference type="RefSeq" id="WP_136349641.1">
    <property type="nucleotide sequence ID" value="NZ_SSOC01000006.1"/>
</dbReference>
<dbReference type="PANTHER" id="PTHR45790:SF1">
    <property type="entry name" value="SIROHEME SYNTHASE"/>
    <property type="match status" value="1"/>
</dbReference>
<gene>
    <name evidence="13" type="primary">cobA</name>
    <name evidence="13" type="ORF">E6C76_18135</name>
</gene>
<evidence type="ECO:0000256" key="6">
    <source>
        <dbReference type="ARBA" id="ARBA00022691"/>
    </source>
</evidence>
<evidence type="ECO:0000313" key="13">
    <source>
        <dbReference type="EMBL" id="THF63161.1"/>
    </source>
</evidence>
<comment type="pathway">
    <text evidence="9">Cofactor biosynthesis; adenosylcobalamin biosynthesis; precorrin-2 from uroporphyrinogen III: step 1/1.</text>
</comment>
<keyword evidence="4 10" id="KW-0489">Methyltransferase</keyword>
<evidence type="ECO:0000256" key="7">
    <source>
        <dbReference type="ARBA" id="ARBA00023244"/>
    </source>
</evidence>
<sequence>MQLPDTPEFPARSGPRPGHVYLVGAGPGDAELLTLRGARLLGGADAVLYDNLVSPVVLDLAPAAAERLYVGKKAADHSLPQEEINALLIRLARAGCKVVRLKGGDPFIFGRGGEEMEALVEAGIPVEVVPGVTAAAGIAAYAGIPLTHRDHAQSVLFATGFLKDGTLALDWPTLARPNQTLVIYMGLSRLAEICTRLTEHGLPADTPAGVIERGTTARQRVAVATLGTLAERVAEAGIRPPALTVVGGVVGLYPRLAWFRPADAAEGGEPYGGHPATPADGAGGDGR</sequence>
<evidence type="ECO:0000313" key="14">
    <source>
        <dbReference type="Proteomes" id="UP000308430"/>
    </source>
</evidence>
<proteinExistence type="inferred from homology"/>
<dbReference type="NCBIfam" id="NF004790">
    <property type="entry name" value="PRK06136.1"/>
    <property type="match status" value="1"/>
</dbReference>
<evidence type="ECO:0000256" key="4">
    <source>
        <dbReference type="ARBA" id="ARBA00022603"/>
    </source>
</evidence>
<accession>A0A4S4AVA6</accession>
<dbReference type="GO" id="GO:0009236">
    <property type="term" value="P:cobalamin biosynthetic process"/>
    <property type="evidence" value="ECO:0007669"/>
    <property type="project" value="UniProtKB-KW"/>
</dbReference>
<comment type="pathway">
    <text evidence="8">Porphyrin-containing compound metabolism; siroheme biosynthesis; precorrin-2 from uroporphyrinogen III: step 1/1.</text>
</comment>
<evidence type="ECO:0000256" key="3">
    <source>
        <dbReference type="ARBA" id="ARBA00022573"/>
    </source>
</evidence>
<keyword evidence="7" id="KW-0627">Porphyrin biosynthesis</keyword>
<dbReference type="PANTHER" id="PTHR45790">
    <property type="entry name" value="SIROHEME SYNTHASE-RELATED"/>
    <property type="match status" value="1"/>
</dbReference>
<dbReference type="CDD" id="cd11642">
    <property type="entry name" value="SUMT"/>
    <property type="match status" value="1"/>
</dbReference>
<feature type="domain" description="Tetrapyrrole methylase" evidence="12">
    <location>
        <begin position="19"/>
        <end position="230"/>
    </location>
</feature>
<evidence type="ECO:0000256" key="10">
    <source>
        <dbReference type="RuleBase" id="RU003960"/>
    </source>
</evidence>
<dbReference type="GO" id="GO:0019354">
    <property type="term" value="P:siroheme biosynthetic process"/>
    <property type="evidence" value="ECO:0007669"/>
    <property type="project" value="UniProtKB-UniPathway"/>
</dbReference>
<dbReference type="SUPFAM" id="SSF53790">
    <property type="entry name" value="Tetrapyrrole methylase"/>
    <property type="match status" value="1"/>
</dbReference>
<evidence type="ECO:0000256" key="8">
    <source>
        <dbReference type="ARBA" id="ARBA00025705"/>
    </source>
</evidence>
<evidence type="ECO:0000256" key="1">
    <source>
        <dbReference type="ARBA" id="ARBA00005879"/>
    </source>
</evidence>
<keyword evidence="6" id="KW-0949">S-adenosyl-L-methionine</keyword>
<organism evidence="13 14">
    <name type="scientific">Pseudothauera nasutitermitis</name>
    <dbReference type="NCBI Taxonomy" id="2565930"/>
    <lineage>
        <taxon>Bacteria</taxon>
        <taxon>Pseudomonadati</taxon>
        <taxon>Pseudomonadota</taxon>
        <taxon>Betaproteobacteria</taxon>
        <taxon>Rhodocyclales</taxon>
        <taxon>Zoogloeaceae</taxon>
        <taxon>Pseudothauera</taxon>
    </lineage>
</organism>
<dbReference type="Pfam" id="PF00590">
    <property type="entry name" value="TP_methylase"/>
    <property type="match status" value="1"/>
</dbReference>
<keyword evidence="3" id="KW-0169">Cobalamin biosynthesis</keyword>
<dbReference type="FunFam" id="3.40.1010.10:FF:000001">
    <property type="entry name" value="Siroheme synthase"/>
    <property type="match status" value="1"/>
</dbReference>
<dbReference type="InterPro" id="IPR035996">
    <property type="entry name" value="4pyrrol_Methylase_sf"/>
</dbReference>
<evidence type="ECO:0000256" key="11">
    <source>
        <dbReference type="SAM" id="MobiDB-lite"/>
    </source>
</evidence>
<dbReference type="InterPro" id="IPR014776">
    <property type="entry name" value="4pyrrole_Mease_sub2"/>
</dbReference>
<dbReference type="AlphaFoldDB" id="A0A4S4AVA6"/>
<dbReference type="OrthoDB" id="9815856at2"/>
<evidence type="ECO:0000256" key="9">
    <source>
        <dbReference type="ARBA" id="ARBA00060548"/>
    </source>
</evidence>
<dbReference type="NCBIfam" id="TIGR01469">
    <property type="entry name" value="cobA_cysG_Cterm"/>
    <property type="match status" value="1"/>
</dbReference>
<dbReference type="Gene3D" id="3.40.1010.10">
    <property type="entry name" value="Cobalt-precorrin-4 Transmethylase, Domain 1"/>
    <property type="match status" value="1"/>
</dbReference>
<dbReference type="InterPro" id="IPR003043">
    <property type="entry name" value="Uropor_MeTrfase_CS"/>
</dbReference>
<evidence type="ECO:0000259" key="12">
    <source>
        <dbReference type="Pfam" id="PF00590"/>
    </source>
</evidence>
<dbReference type="Proteomes" id="UP000308430">
    <property type="component" value="Unassembled WGS sequence"/>
</dbReference>
<name>A0A4S4AVA6_9RHOO</name>
<dbReference type="Gene3D" id="3.30.950.10">
    <property type="entry name" value="Methyltransferase, Cobalt-precorrin-4 Transmethylase, Domain 2"/>
    <property type="match status" value="1"/>
</dbReference>
<dbReference type="GO" id="GO:0004851">
    <property type="term" value="F:uroporphyrin-III C-methyltransferase activity"/>
    <property type="evidence" value="ECO:0007669"/>
    <property type="project" value="UniProtKB-EC"/>
</dbReference>
<dbReference type="InterPro" id="IPR006366">
    <property type="entry name" value="CobA/CysG_C"/>
</dbReference>
<dbReference type="EC" id="2.1.1.107" evidence="2"/>
<dbReference type="PROSITE" id="PS00840">
    <property type="entry name" value="SUMT_2"/>
    <property type="match status" value="1"/>
</dbReference>
<comment type="caution">
    <text evidence="13">The sequence shown here is derived from an EMBL/GenBank/DDBJ whole genome shotgun (WGS) entry which is preliminary data.</text>
</comment>
<protein>
    <recommendedName>
        <fullName evidence="2">uroporphyrinogen-III C-methyltransferase</fullName>
        <ecNumber evidence="2">2.1.1.107</ecNumber>
    </recommendedName>
</protein>
<dbReference type="InterPro" id="IPR050161">
    <property type="entry name" value="Siro_Cobalamin_biosynth"/>
</dbReference>